<keyword evidence="3" id="KW-0479">Metal-binding</keyword>
<dbReference type="PANTHER" id="PTHR42953">
    <property type="entry name" value="HIGH-AFFINITY ZINC UPTAKE SYSTEM PROTEIN ZNUA-RELATED"/>
    <property type="match status" value="1"/>
</dbReference>
<dbReference type="GO" id="GO:0030001">
    <property type="term" value="P:metal ion transport"/>
    <property type="evidence" value="ECO:0007669"/>
    <property type="project" value="InterPro"/>
</dbReference>
<keyword evidence="6" id="KW-1133">Transmembrane helix</keyword>
<comment type="similarity">
    <text evidence="5">Belongs to the bacterial solute-binding protein 9 family.</text>
</comment>
<dbReference type="SUPFAM" id="SSF53807">
    <property type="entry name" value="Helical backbone' metal receptor"/>
    <property type="match status" value="1"/>
</dbReference>
<organism evidence="7">
    <name type="scientific">uncultured Chloroflexia bacterium</name>
    <dbReference type="NCBI Taxonomy" id="1672391"/>
    <lineage>
        <taxon>Bacteria</taxon>
        <taxon>Bacillati</taxon>
        <taxon>Chloroflexota</taxon>
        <taxon>Chloroflexia</taxon>
        <taxon>environmental samples</taxon>
    </lineage>
</organism>
<dbReference type="GO" id="GO:0030313">
    <property type="term" value="C:cell envelope"/>
    <property type="evidence" value="ECO:0007669"/>
    <property type="project" value="UniProtKB-SubCell"/>
</dbReference>
<dbReference type="InterPro" id="IPR006127">
    <property type="entry name" value="ZnuA-like"/>
</dbReference>
<dbReference type="PANTHER" id="PTHR42953:SF1">
    <property type="entry name" value="METAL-BINDING PROTEIN HI_0362-RELATED"/>
    <property type="match status" value="1"/>
</dbReference>
<keyword evidence="2 5" id="KW-0813">Transport</keyword>
<protein>
    <submittedName>
        <fullName evidence="7">Manganese ABC transporter, periplasmic-binding protein SitA</fullName>
    </submittedName>
</protein>
<dbReference type="AlphaFoldDB" id="A0A6J4MHZ4"/>
<keyword evidence="4" id="KW-0732">Signal</keyword>
<dbReference type="Gene3D" id="3.40.50.1980">
    <property type="entry name" value="Nitrogenase molybdenum iron protein domain"/>
    <property type="match status" value="1"/>
</dbReference>
<keyword evidence="6" id="KW-0812">Transmembrane</keyword>
<dbReference type="InterPro" id="IPR050492">
    <property type="entry name" value="Bact_metal-bind_prot9"/>
</dbReference>
<proteinExistence type="inferred from homology"/>
<dbReference type="PRINTS" id="PR00691">
    <property type="entry name" value="ADHESINB"/>
</dbReference>
<evidence type="ECO:0000256" key="3">
    <source>
        <dbReference type="ARBA" id="ARBA00022723"/>
    </source>
</evidence>
<gene>
    <name evidence="7" type="ORF">AVDCRST_MAG93-7597</name>
</gene>
<feature type="transmembrane region" description="Helical" evidence="6">
    <location>
        <begin position="6"/>
        <end position="28"/>
    </location>
</feature>
<dbReference type="Pfam" id="PF01297">
    <property type="entry name" value="ZnuA"/>
    <property type="match status" value="1"/>
</dbReference>
<evidence type="ECO:0000256" key="1">
    <source>
        <dbReference type="ARBA" id="ARBA00004196"/>
    </source>
</evidence>
<feature type="non-terminal residue" evidence="7">
    <location>
        <position position="109"/>
    </location>
</feature>
<dbReference type="EMBL" id="CADCTR010002556">
    <property type="protein sequence ID" value="CAA9359939.1"/>
    <property type="molecule type" value="Genomic_DNA"/>
</dbReference>
<evidence type="ECO:0000256" key="4">
    <source>
        <dbReference type="ARBA" id="ARBA00022729"/>
    </source>
</evidence>
<evidence type="ECO:0000256" key="6">
    <source>
        <dbReference type="SAM" id="Phobius"/>
    </source>
</evidence>
<dbReference type="GO" id="GO:0007155">
    <property type="term" value="P:cell adhesion"/>
    <property type="evidence" value="ECO:0007669"/>
    <property type="project" value="InterPro"/>
</dbReference>
<evidence type="ECO:0000256" key="5">
    <source>
        <dbReference type="RuleBase" id="RU003512"/>
    </source>
</evidence>
<reference evidence="7" key="1">
    <citation type="submission" date="2020-02" db="EMBL/GenBank/DDBJ databases">
        <authorList>
            <person name="Meier V. D."/>
        </authorList>
    </citation>
    <scope>NUCLEOTIDE SEQUENCE</scope>
    <source>
        <strain evidence="7">AVDCRST_MAG93</strain>
    </source>
</reference>
<dbReference type="GO" id="GO:0046872">
    <property type="term" value="F:metal ion binding"/>
    <property type="evidence" value="ECO:0007669"/>
    <property type="project" value="UniProtKB-KW"/>
</dbReference>
<evidence type="ECO:0000313" key="7">
    <source>
        <dbReference type="EMBL" id="CAA9359939.1"/>
    </source>
</evidence>
<dbReference type="InterPro" id="IPR006128">
    <property type="entry name" value="Lipoprotein_PsaA-like"/>
</dbReference>
<dbReference type="PRINTS" id="PR00690">
    <property type="entry name" value="ADHESNFAMILY"/>
</dbReference>
<name>A0A6J4MHZ4_9CHLR</name>
<accession>A0A6J4MHZ4</accession>
<dbReference type="InterPro" id="IPR006129">
    <property type="entry name" value="AdhesinB"/>
</dbReference>
<evidence type="ECO:0000256" key="2">
    <source>
        <dbReference type="ARBA" id="ARBA00022448"/>
    </source>
</evidence>
<sequence length="109" mass="11666">MTRQPALVHWFSTLLAALLLVAIFAPILHIRDAGAQDSPLQVVATTTQATDLALNIGGDLVEVQGIMEAGVDPHLYRASEGDLTTMLEAEVILYNGLNLEGQMADVLVQ</sequence>
<keyword evidence="6" id="KW-0472">Membrane</keyword>
<comment type="subcellular location">
    <subcellularLocation>
        <location evidence="1">Cell envelope</location>
    </subcellularLocation>
</comment>